<keyword evidence="4 8" id="KW-1133">Transmembrane helix</keyword>
<feature type="domain" description="Potassium channel" evidence="9">
    <location>
        <begin position="190"/>
        <end position="279"/>
    </location>
</feature>
<dbReference type="GO" id="GO:0005886">
    <property type="term" value="C:plasma membrane"/>
    <property type="evidence" value="ECO:0007669"/>
    <property type="project" value="TreeGrafter"/>
</dbReference>
<protein>
    <recommendedName>
        <fullName evidence="12">Potassium channel domain-containing protein</fullName>
    </recommendedName>
</protein>
<dbReference type="InterPro" id="IPR003280">
    <property type="entry name" value="2pore_dom_K_chnl"/>
</dbReference>
<dbReference type="PANTHER" id="PTHR11003">
    <property type="entry name" value="POTASSIUM CHANNEL, SUBFAMILY K"/>
    <property type="match status" value="1"/>
</dbReference>
<feature type="transmembrane region" description="Helical" evidence="8">
    <location>
        <begin position="15"/>
        <end position="40"/>
    </location>
</feature>
<comment type="subcellular location">
    <subcellularLocation>
        <location evidence="1">Membrane</location>
        <topology evidence="1">Multi-pass membrane protein</topology>
    </subcellularLocation>
</comment>
<feature type="transmembrane region" description="Helical" evidence="8">
    <location>
        <begin position="182"/>
        <end position="201"/>
    </location>
</feature>
<dbReference type="Pfam" id="PF07885">
    <property type="entry name" value="Ion_trans_2"/>
    <property type="match status" value="2"/>
</dbReference>
<name>A0A7R8VCK6_TIMDO</name>
<dbReference type="InterPro" id="IPR013099">
    <property type="entry name" value="K_chnl_dom"/>
</dbReference>
<evidence type="ECO:0000256" key="3">
    <source>
        <dbReference type="ARBA" id="ARBA00022692"/>
    </source>
</evidence>
<evidence type="ECO:0000256" key="2">
    <source>
        <dbReference type="ARBA" id="ARBA00022448"/>
    </source>
</evidence>
<keyword evidence="2" id="KW-0813">Transport</keyword>
<accession>A0A7R8VCK6</accession>
<evidence type="ECO:0008006" key="12">
    <source>
        <dbReference type="Google" id="ProtNLM"/>
    </source>
</evidence>
<feature type="domain" description="Potassium channel" evidence="9">
    <location>
        <begin position="2"/>
        <end position="40"/>
    </location>
</feature>
<organism evidence="11">
    <name type="scientific">Timema douglasi</name>
    <name type="common">Walking stick</name>
    <dbReference type="NCBI Taxonomy" id="61478"/>
    <lineage>
        <taxon>Eukaryota</taxon>
        <taxon>Metazoa</taxon>
        <taxon>Ecdysozoa</taxon>
        <taxon>Arthropoda</taxon>
        <taxon>Hexapoda</taxon>
        <taxon>Insecta</taxon>
        <taxon>Pterygota</taxon>
        <taxon>Neoptera</taxon>
        <taxon>Polyneoptera</taxon>
        <taxon>Phasmatodea</taxon>
        <taxon>Timematodea</taxon>
        <taxon>Timematoidea</taxon>
        <taxon>Timematidae</taxon>
        <taxon>Timema</taxon>
    </lineage>
</organism>
<keyword evidence="7" id="KW-0407">Ion channel</keyword>
<keyword evidence="3 8" id="KW-0812">Transmembrane</keyword>
<evidence type="ECO:0000256" key="8">
    <source>
        <dbReference type="SAM" id="Phobius"/>
    </source>
</evidence>
<dbReference type="EMBL" id="OA564947">
    <property type="protein sequence ID" value="CAD7195930.1"/>
    <property type="molecule type" value="Genomic_DNA"/>
</dbReference>
<dbReference type="Pfam" id="PF13843">
    <property type="entry name" value="DDE_Tnp_1_7"/>
    <property type="match status" value="1"/>
</dbReference>
<evidence type="ECO:0000256" key="6">
    <source>
        <dbReference type="ARBA" id="ARBA00023136"/>
    </source>
</evidence>
<dbReference type="Gene3D" id="1.10.287.70">
    <property type="match status" value="1"/>
</dbReference>
<evidence type="ECO:0000256" key="4">
    <source>
        <dbReference type="ARBA" id="ARBA00022989"/>
    </source>
</evidence>
<keyword evidence="5" id="KW-0406">Ion transport</keyword>
<keyword evidence="6 8" id="KW-0472">Membrane</keyword>
<gene>
    <name evidence="11" type="ORF">TDIB3V08_LOCUS2297</name>
</gene>
<dbReference type="GO" id="GO:0030322">
    <property type="term" value="P:stabilization of membrane potential"/>
    <property type="evidence" value="ECO:0007669"/>
    <property type="project" value="TreeGrafter"/>
</dbReference>
<evidence type="ECO:0000256" key="7">
    <source>
        <dbReference type="ARBA" id="ARBA00023303"/>
    </source>
</evidence>
<evidence type="ECO:0000256" key="5">
    <source>
        <dbReference type="ARBA" id="ARBA00023065"/>
    </source>
</evidence>
<dbReference type="InterPro" id="IPR029526">
    <property type="entry name" value="PGBD"/>
</dbReference>
<reference evidence="11" key="1">
    <citation type="submission" date="2020-11" db="EMBL/GenBank/DDBJ databases">
        <authorList>
            <person name="Tran Van P."/>
        </authorList>
    </citation>
    <scope>NUCLEOTIDE SEQUENCE</scope>
</reference>
<proteinExistence type="predicted"/>
<dbReference type="GO" id="GO:0015271">
    <property type="term" value="F:outward rectifier potassium channel activity"/>
    <property type="evidence" value="ECO:0007669"/>
    <property type="project" value="TreeGrafter"/>
</dbReference>
<sequence>MGYGSVAPRTQWGKVITIVYALIGIPLMLVYLSTVGDVLARSFRRMYGRLCGHSGTSSGCNGRSSKNASGKAKLASTGISATTESYLSTGYTPSIIKSHNSISSDGSAVKVHHYPQNITGDVVGDDVAKIDRVGSGLMIDCGGDGIVASSASSSTAMNPNNKHHHHHFRQNEESYCSETVRVPISLCLLIILLYICAGAFLFNRLENWTFLEGSYFCFTSLGTIGFGDLIPGLYHSYQMQYQSSPSISSTAEQISVFASSTYILFGMALIAMCFNLVQDEVVIIVRRLGQFFGVCTSHGSGISKGNADDEDMKTEKTGLKPSLLQYPKQHHSLPRRKLDAPLTSVLTAGKGDVHRNIRVSGDNNEPLVEYFVPRSVSEFNIAGVVSDTVIVPPPSVPETRPSPANSVLRNYGGSKQHLDLTGLRAREKMVTFEDDPVLPIKEATITKKAMEGALEDPIVCLRDYFPYLVCAVNSPRLLVPLPSLLLCGCACALRLYSDALHSSSPLFLLTSILALEASRNGSVKSHAVVRFFAIGLFVRYGIPGMGIRGCFQLSPATNALITYFLLLPKSDGYITIRRLLAALHAAGTWLTQGWYFSSGSPLLAIRGPIELSCLIQGWYIATSSPLLASGTWLTQGWYFSSDSPLLTVREPIELSWLIQVWYIANSSLLLAAGTWLIQGWYIPFTIGDWAHLVSPFVGLLDWVGKRSSQHAVLRGSLFSQRPALNGASRGINYPSQHKDDDNILEAKVFMGPLENPLLSDEDSEDEDFINPDTNHLSGNQLRATAELHAKHLQDTEELNSKGHYCTGTIRSNRIEKVSLEEASTRKKKLRGSYSQLTDTDSGITLIRYHDNNIVPVASTLLGAKPIGKARRWSHKEKKRKQIDQPACIINNVVTG</sequence>
<feature type="domain" description="PiggyBac transposable element-derived protein" evidence="10">
    <location>
        <begin position="796"/>
        <end position="883"/>
    </location>
</feature>
<dbReference type="SUPFAM" id="SSF81324">
    <property type="entry name" value="Voltage-gated potassium channels"/>
    <property type="match status" value="2"/>
</dbReference>
<evidence type="ECO:0000259" key="9">
    <source>
        <dbReference type="Pfam" id="PF07885"/>
    </source>
</evidence>
<evidence type="ECO:0000259" key="10">
    <source>
        <dbReference type="Pfam" id="PF13843"/>
    </source>
</evidence>
<evidence type="ECO:0000313" key="11">
    <source>
        <dbReference type="EMBL" id="CAD7195930.1"/>
    </source>
</evidence>
<dbReference type="PANTHER" id="PTHR11003:SF325">
    <property type="entry name" value="POTASSIUM CHANNEL DOMAIN-CONTAINING PROTEIN"/>
    <property type="match status" value="1"/>
</dbReference>
<feature type="transmembrane region" description="Helical" evidence="8">
    <location>
        <begin position="254"/>
        <end position="277"/>
    </location>
</feature>
<dbReference type="AlphaFoldDB" id="A0A7R8VCK6"/>
<feature type="transmembrane region" description="Helical" evidence="8">
    <location>
        <begin position="213"/>
        <end position="234"/>
    </location>
</feature>
<dbReference type="GO" id="GO:0022841">
    <property type="term" value="F:potassium ion leak channel activity"/>
    <property type="evidence" value="ECO:0007669"/>
    <property type="project" value="TreeGrafter"/>
</dbReference>
<evidence type="ECO:0000256" key="1">
    <source>
        <dbReference type="ARBA" id="ARBA00004141"/>
    </source>
</evidence>